<dbReference type="AlphaFoldDB" id="E9FU29"/>
<dbReference type="HOGENOM" id="CLU_1596194_0_0_1"/>
<feature type="region of interest" description="Disordered" evidence="1">
    <location>
        <begin position="1"/>
        <end position="60"/>
    </location>
</feature>
<sequence>MQPHLQQQHSAIHLKLSSDARLSEQRQVVQSEPARPKPQWPDGDDDKKKETNKHLEDDDGFEDIFQGLSLANDVNSFVQNAPHQISRVYNSHSSHPIKSKYPVSGTMLPVSYTSPAMIASAPPVVSAASTRMSVPTSGAVTERIPRLVSGRTDWAAKYLKTSTKYSK</sequence>
<dbReference type="Proteomes" id="UP000000305">
    <property type="component" value="Unassembled WGS sequence"/>
</dbReference>
<evidence type="ECO:0000313" key="3">
    <source>
        <dbReference type="Proteomes" id="UP000000305"/>
    </source>
</evidence>
<feature type="compositionally biased region" description="Polar residues" evidence="1">
    <location>
        <begin position="1"/>
        <end position="10"/>
    </location>
</feature>
<accession>E9FU29</accession>
<feature type="compositionally biased region" description="Basic and acidic residues" evidence="1">
    <location>
        <begin position="45"/>
        <end position="56"/>
    </location>
</feature>
<evidence type="ECO:0000313" key="2">
    <source>
        <dbReference type="EMBL" id="EFX89471.1"/>
    </source>
</evidence>
<reference evidence="2 3" key="1">
    <citation type="journal article" date="2011" name="Science">
        <title>The ecoresponsive genome of Daphnia pulex.</title>
        <authorList>
            <person name="Colbourne J.K."/>
            <person name="Pfrender M.E."/>
            <person name="Gilbert D."/>
            <person name="Thomas W.K."/>
            <person name="Tucker A."/>
            <person name="Oakley T.H."/>
            <person name="Tokishita S."/>
            <person name="Aerts A."/>
            <person name="Arnold G.J."/>
            <person name="Basu M.K."/>
            <person name="Bauer D.J."/>
            <person name="Caceres C.E."/>
            <person name="Carmel L."/>
            <person name="Casola C."/>
            <person name="Choi J.H."/>
            <person name="Detter J.C."/>
            <person name="Dong Q."/>
            <person name="Dusheyko S."/>
            <person name="Eads B.D."/>
            <person name="Frohlich T."/>
            <person name="Geiler-Samerotte K.A."/>
            <person name="Gerlach D."/>
            <person name="Hatcher P."/>
            <person name="Jogdeo S."/>
            <person name="Krijgsveld J."/>
            <person name="Kriventseva E.V."/>
            <person name="Kultz D."/>
            <person name="Laforsch C."/>
            <person name="Lindquist E."/>
            <person name="Lopez J."/>
            <person name="Manak J.R."/>
            <person name="Muller J."/>
            <person name="Pangilinan J."/>
            <person name="Patwardhan R.P."/>
            <person name="Pitluck S."/>
            <person name="Pritham E.J."/>
            <person name="Rechtsteiner A."/>
            <person name="Rho M."/>
            <person name="Rogozin I.B."/>
            <person name="Sakarya O."/>
            <person name="Salamov A."/>
            <person name="Schaack S."/>
            <person name="Shapiro H."/>
            <person name="Shiga Y."/>
            <person name="Skalitzky C."/>
            <person name="Smith Z."/>
            <person name="Souvorov A."/>
            <person name="Sung W."/>
            <person name="Tang Z."/>
            <person name="Tsuchiya D."/>
            <person name="Tu H."/>
            <person name="Vos H."/>
            <person name="Wang M."/>
            <person name="Wolf Y.I."/>
            <person name="Yamagata H."/>
            <person name="Yamada T."/>
            <person name="Ye Y."/>
            <person name="Shaw J.R."/>
            <person name="Andrews J."/>
            <person name="Crease T.J."/>
            <person name="Tang H."/>
            <person name="Lucas S.M."/>
            <person name="Robertson H.M."/>
            <person name="Bork P."/>
            <person name="Koonin E.V."/>
            <person name="Zdobnov E.M."/>
            <person name="Grigoriev I.V."/>
            <person name="Lynch M."/>
            <person name="Boore J.L."/>
        </authorList>
    </citation>
    <scope>NUCLEOTIDE SEQUENCE [LARGE SCALE GENOMIC DNA]</scope>
</reference>
<dbReference type="EMBL" id="GL732524">
    <property type="protein sequence ID" value="EFX89471.1"/>
    <property type="molecule type" value="Genomic_DNA"/>
</dbReference>
<gene>
    <name evidence="2" type="ORF">DAPPUDRAFT_310578</name>
</gene>
<name>E9FU29_DAPPU</name>
<keyword evidence="3" id="KW-1185">Reference proteome</keyword>
<dbReference type="KEGG" id="dpx:DAPPUDRAFT_310578"/>
<proteinExistence type="predicted"/>
<dbReference type="InParanoid" id="E9FU29"/>
<protein>
    <submittedName>
        <fullName evidence="2">Uncharacterized protein</fullName>
    </submittedName>
</protein>
<organism evidence="2 3">
    <name type="scientific">Daphnia pulex</name>
    <name type="common">Water flea</name>
    <dbReference type="NCBI Taxonomy" id="6669"/>
    <lineage>
        <taxon>Eukaryota</taxon>
        <taxon>Metazoa</taxon>
        <taxon>Ecdysozoa</taxon>
        <taxon>Arthropoda</taxon>
        <taxon>Crustacea</taxon>
        <taxon>Branchiopoda</taxon>
        <taxon>Diplostraca</taxon>
        <taxon>Cladocera</taxon>
        <taxon>Anomopoda</taxon>
        <taxon>Daphniidae</taxon>
        <taxon>Daphnia</taxon>
    </lineage>
</organism>
<evidence type="ECO:0000256" key="1">
    <source>
        <dbReference type="SAM" id="MobiDB-lite"/>
    </source>
</evidence>